<accession>A0A8H7Y8J1</accession>
<organism evidence="2">
    <name type="scientific">Psilocybe cubensis</name>
    <name type="common">Psychedelic mushroom</name>
    <name type="synonym">Stropharia cubensis</name>
    <dbReference type="NCBI Taxonomy" id="181762"/>
    <lineage>
        <taxon>Eukaryota</taxon>
        <taxon>Fungi</taxon>
        <taxon>Dikarya</taxon>
        <taxon>Basidiomycota</taxon>
        <taxon>Agaricomycotina</taxon>
        <taxon>Agaricomycetes</taxon>
        <taxon>Agaricomycetidae</taxon>
        <taxon>Agaricales</taxon>
        <taxon>Agaricineae</taxon>
        <taxon>Strophariaceae</taxon>
        <taxon>Psilocybe</taxon>
    </lineage>
</organism>
<dbReference type="AlphaFoldDB" id="A0A8H7Y8J1"/>
<protein>
    <submittedName>
        <fullName evidence="2">Uncharacterized protein</fullName>
    </submittedName>
</protein>
<evidence type="ECO:0000313" key="2">
    <source>
        <dbReference type="EMBL" id="KAG5173259.1"/>
    </source>
</evidence>
<proteinExistence type="predicted"/>
<keyword evidence="1" id="KW-0732">Signal</keyword>
<evidence type="ECO:0000256" key="1">
    <source>
        <dbReference type="SAM" id="SignalP"/>
    </source>
</evidence>
<dbReference type="EMBL" id="JAFIQS010000002">
    <property type="protein sequence ID" value="KAG5173259.1"/>
    <property type="molecule type" value="Genomic_DNA"/>
</dbReference>
<sequence length="115" mass="12623">MRLTSSIILLTLSALASAANLQPPVNRTAGAHTQVHWDVSPNDREESWTLFLMDPAYAFGLYAILGTEIQNSLGVVDVVLPVGLDPSKDYILKSVKNDWVDYVLQESPIFHITAA</sequence>
<dbReference type="OrthoDB" id="5420143at2759"/>
<feature type="signal peptide" evidence="1">
    <location>
        <begin position="1"/>
        <end position="18"/>
    </location>
</feature>
<feature type="chain" id="PRO_5034585286" evidence="1">
    <location>
        <begin position="19"/>
        <end position="115"/>
    </location>
</feature>
<name>A0A8H7Y8J1_PSICU</name>
<reference evidence="2" key="1">
    <citation type="submission" date="2021-02" db="EMBL/GenBank/DDBJ databases">
        <title>Psilocybe cubensis genome.</title>
        <authorList>
            <person name="Mckernan K.J."/>
            <person name="Crawford S."/>
            <person name="Trippe A."/>
            <person name="Kane L.T."/>
            <person name="Mclaughlin S."/>
        </authorList>
    </citation>
    <scope>NUCLEOTIDE SEQUENCE [LARGE SCALE GENOMIC DNA]</scope>
    <source>
        <strain evidence="2">MGC-MH-2018</strain>
    </source>
</reference>
<gene>
    <name evidence="2" type="ORF">JR316_002769</name>
</gene>
<comment type="caution">
    <text evidence="2">The sequence shown here is derived from an EMBL/GenBank/DDBJ whole genome shotgun (WGS) entry which is preliminary data.</text>
</comment>